<gene>
    <name evidence="2" type="ORF">LCGC14_1146380</name>
</gene>
<feature type="compositionally biased region" description="Low complexity" evidence="1">
    <location>
        <begin position="23"/>
        <end position="41"/>
    </location>
</feature>
<proteinExistence type="predicted"/>
<feature type="region of interest" description="Disordered" evidence="1">
    <location>
        <begin position="21"/>
        <end position="50"/>
    </location>
</feature>
<organism evidence="2">
    <name type="scientific">marine sediment metagenome</name>
    <dbReference type="NCBI Taxonomy" id="412755"/>
    <lineage>
        <taxon>unclassified sequences</taxon>
        <taxon>metagenomes</taxon>
        <taxon>ecological metagenomes</taxon>
    </lineage>
</organism>
<comment type="caution">
    <text evidence="2">The sequence shown here is derived from an EMBL/GenBank/DDBJ whole genome shotgun (WGS) entry which is preliminary data.</text>
</comment>
<dbReference type="EMBL" id="LAZR01005480">
    <property type="protein sequence ID" value="KKM99587.1"/>
    <property type="molecule type" value="Genomic_DNA"/>
</dbReference>
<accession>A0A0F9Q2F4</accession>
<name>A0A0F9Q2F4_9ZZZZ</name>
<evidence type="ECO:0000256" key="1">
    <source>
        <dbReference type="SAM" id="MobiDB-lite"/>
    </source>
</evidence>
<sequence length="50" mass="5560">MVIKWTVKDVIEAFEKAIASSPNQGGNNQLLQQLKAKQTGQPLIQPSVRR</sequence>
<evidence type="ECO:0000313" key="2">
    <source>
        <dbReference type="EMBL" id="KKM99587.1"/>
    </source>
</evidence>
<reference evidence="2" key="1">
    <citation type="journal article" date="2015" name="Nature">
        <title>Complex archaea that bridge the gap between prokaryotes and eukaryotes.</title>
        <authorList>
            <person name="Spang A."/>
            <person name="Saw J.H."/>
            <person name="Jorgensen S.L."/>
            <person name="Zaremba-Niedzwiedzka K."/>
            <person name="Martijn J."/>
            <person name="Lind A.E."/>
            <person name="van Eijk R."/>
            <person name="Schleper C."/>
            <person name="Guy L."/>
            <person name="Ettema T.J."/>
        </authorList>
    </citation>
    <scope>NUCLEOTIDE SEQUENCE</scope>
</reference>
<protein>
    <submittedName>
        <fullName evidence="2">Uncharacterized protein</fullName>
    </submittedName>
</protein>
<dbReference type="AlphaFoldDB" id="A0A0F9Q2F4"/>